<dbReference type="RefSeq" id="WP_265687326.1">
    <property type="nucleotide sequence ID" value="NZ_JAKRRX010000037.1"/>
</dbReference>
<dbReference type="Pfam" id="PF06812">
    <property type="entry name" value="ImpA_N"/>
    <property type="match status" value="1"/>
</dbReference>
<proteinExistence type="predicted"/>
<keyword evidence="4" id="KW-1185">Reference proteome</keyword>
<keyword evidence="1" id="KW-0472">Membrane</keyword>
<comment type="caution">
    <text evidence="3">The sequence shown here is derived from an EMBL/GenBank/DDBJ whole genome shotgun (WGS) entry which is preliminary data.</text>
</comment>
<evidence type="ECO:0000259" key="2">
    <source>
        <dbReference type="Pfam" id="PF06812"/>
    </source>
</evidence>
<evidence type="ECO:0000313" key="4">
    <source>
        <dbReference type="Proteomes" id="UP001155586"/>
    </source>
</evidence>
<dbReference type="PANTHER" id="PTHR37024:SF5">
    <property type="entry name" value="IMPA N-TERMINAL DOMAIN-CONTAINING PROTEIN"/>
    <property type="match status" value="1"/>
</dbReference>
<reference evidence="3" key="1">
    <citation type="submission" date="2022-02" db="EMBL/GenBank/DDBJ databases">
        <title>Vibrio sp. nov., a new bacterium isolated from Bohai sea, China.</title>
        <authorList>
            <person name="Yuan Y."/>
        </authorList>
    </citation>
    <scope>NUCLEOTIDE SEQUENCE</scope>
    <source>
        <strain evidence="3">DBSS07</strain>
    </source>
</reference>
<name>A0A9X3CFI9_9VIBR</name>
<organism evidence="3 4">
    <name type="scientific">Vibrio paucivorans</name>
    <dbReference type="NCBI Taxonomy" id="2829489"/>
    <lineage>
        <taxon>Bacteria</taxon>
        <taxon>Pseudomonadati</taxon>
        <taxon>Pseudomonadota</taxon>
        <taxon>Gammaproteobacteria</taxon>
        <taxon>Vibrionales</taxon>
        <taxon>Vibrionaceae</taxon>
        <taxon>Vibrio</taxon>
    </lineage>
</organism>
<dbReference type="PANTHER" id="PTHR37024">
    <property type="entry name" value="TYPE VI SECRETION SYSTEM DUF2094 AND IMPA-RELATED DOMAIN PROTEIN"/>
    <property type="match status" value="1"/>
</dbReference>
<feature type="transmembrane region" description="Helical" evidence="1">
    <location>
        <begin position="201"/>
        <end position="219"/>
    </location>
</feature>
<feature type="domain" description="ImpA N-terminal" evidence="2">
    <location>
        <begin position="21"/>
        <end position="95"/>
    </location>
</feature>
<protein>
    <submittedName>
        <fullName evidence="3">Type VI secretion system ImpA family N-terminal domain-containing protein</fullName>
    </submittedName>
</protein>
<evidence type="ECO:0000313" key="3">
    <source>
        <dbReference type="EMBL" id="MCW8333860.1"/>
    </source>
</evidence>
<dbReference type="EMBL" id="JAKRRX010000037">
    <property type="protein sequence ID" value="MCW8333860.1"/>
    <property type="molecule type" value="Genomic_DNA"/>
</dbReference>
<dbReference type="AlphaFoldDB" id="A0A9X3CFI9"/>
<evidence type="ECO:0000256" key="1">
    <source>
        <dbReference type="SAM" id="Phobius"/>
    </source>
</evidence>
<gene>
    <name evidence="3" type="ORF">MD483_08490</name>
</gene>
<accession>A0A9X3CFI9</accession>
<keyword evidence="1" id="KW-0812">Transmembrane</keyword>
<keyword evidence="1" id="KW-1133">Transmembrane helix</keyword>
<dbReference type="InterPro" id="IPR010657">
    <property type="entry name" value="ImpA_N"/>
</dbReference>
<dbReference type="Proteomes" id="UP001155586">
    <property type="component" value="Unassembled WGS sequence"/>
</dbReference>
<sequence length="415" mass="47256">MSNVIYLDGRPFHLVVSSELVRSQDSYQKVRSQINRLNSPLTGSTDWKLVKDECENLAHSHGLDLMMCGYYAIASMKVQGLAGFANGMELMATVVSVESQFDSKAAKAQKELIDWVVSKALVELKTLKPNYEVLRELYRCEQSCSRLHDTLQVVQPSHLPNLEALGFVIFEHIDRLETLSHSNVQHHTEQSTEETKSKKKAFYFGTAAGVVLAVITMIIPKFLPAPEVNYYVDRTVATLKEQGQVEVFKSAFDDNQRQDIRPQVVPLYASSVTENLQQPFYEYKAEAQAFASALKSLYPEDQEVKELYDQVQHAKLSALESNQRYMERFSQIRTQMANLSLLAQKGKLRELQSKTKSMEDFAVSLSPIYGRAVYVDDLIEQGQISEAQRELDILKQRLENLTWKVLDTELLLKDK</sequence>